<evidence type="ECO:0000256" key="1">
    <source>
        <dbReference type="ARBA" id="ARBA00022741"/>
    </source>
</evidence>
<accession>A0ABX2QFD8</accession>
<keyword evidence="11" id="KW-1185">Reference proteome</keyword>
<dbReference type="InterPro" id="IPR025944">
    <property type="entry name" value="Sigma_54_int_dom_CS"/>
</dbReference>
<dbReference type="InterPro" id="IPR058031">
    <property type="entry name" value="AAA_lid_NorR"/>
</dbReference>
<dbReference type="Gene3D" id="1.10.8.60">
    <property type="match status" value="1"/>
</dbReference>
<evidence type="ECO:0000313" key="11">
    <source>
        <dbReference type="Proteomes" id="UP000659172"/>
    </source>
</evidence>
<dbReference type="InterPro" id="IPR002197">
    <property type="entry name" value="HTH_Fis"/>
</dbReference>
<dbReference type="SUPFAM" id="SSF46689">
    <property type="entry name" value="Homeodomain-like"/>
    <property type="match status" value="1"/>
</dbReference>
<evidence type="ECO:0000256" key="3">
    <source>
        <dbReference type="ARBA" id="ARBA00023012"/>
    </source>
</evidence>
<dbReference type="PANTHER" id="PTHR32071">
    <property type="entry name" value="TRANSCRIPTIONAL REGULATORY PROTEIN"/>
    <property type="match status" value="1"/>
</dbReference>
<dbReference type="PROSITE" id="PS00688">
    <property type="entry name" value="SIGMA54_INTERACT_3"/>
    <property type="match status" value="1"/>
</dbReference>
<feature type="domain" description="Sigma-54 factor interaction" evidence="9">
    <location>
        <begin position="332"/>
        <end position="558"/>
    </location>
</feature>
<dbReference type="PROSITE" id="PS00676">
    <property type="entry name" value="SIGMA54_INTERACT_2"/>
    <property type="match status" value="1"/>
</dbReference>
<sequence length="642" mass="70602">MFSHSEHIREIERVSRGLPTGRDDVVVQSWRRCLDQHRLDPTYACEAFILPDARLREHRQQSEDLIRIARSGLEHLFSQVAGQNYVLLLSDRQGVTVEFLGDPLFDNNLRKAGLYLGSEWSESRAGTCAVGACIETGEALTIHQTDHFDNTHTPLSCTAAPIYDTTGELTAVLDISLLSSPILKASQNLARHLVGATVRRIELANLMAQTRHEWVLRFSRSPDFLDVDPEAAISIDGSGRIIGMTHGGAQILARSVGAEWRKPASLIGQPVSKFLNLEVDGLPDLTRRRPTQDRLVFARDGNALFAHAIEPQLQRRVSAWTRSEIPQPIRRLGGDAPEITALQAKVAKLSRTSLPILIQGETGSGKEHLARAIHEGSGLKGSFVAINCAAIPEQLIESELFGYMPGAFTGASPKGRKGLVEQAAGGTLFLDEIGDMPLGLQSRLLRVLAEKEVLPVGGHEPRPVDIRVVSASHRPLLELVAEGRFRQDLFYRLNAATLVLPPLRDRPDFDWLLDRVLERYARDGKSPTLAPLALDLLKRHDWPGNIRELDNVLAVAVAICDGDLIEPADLPDGLCHPTGNRALKPAPGGKDEGPETGQAQGHELRLLLSACNWNVSEAARRLGVDRSTVHRQIRRFGIVSQH</sequence>
<dbReference type="Gene3D" id="3.40.50.300">
    <property type="entry name" value="P-loop containing nucleotide triphosphate hydrolases"/>
    <property type="match status" value="1"/>
</dbReference>
<dbReference type="Pfam" id="PF02954">
    <property type="entry name" value="HTH_8"/>
    <property type="match status" value="1"/>
</dbReference>
<protein>
    <submittedName>
        <fullName evidence="10">Sigma-54-dependent Fis family transcriptional regulator</fullName>
    </submittedName>
</protein>
<proteinExistence type="predicted"/>
<feature type="region of interest" description="Disordered" evidence="8">
    <location>
        <begin position="576"/>
        <end position="598"/>
    </location>
</feature>
<dbReference type="SUPFAM" id="SSF52540">
    <property type="entry name" value="P-loop containing nucleoside triphosphate hydrolases"/>
    <property type="match status" value="1"/>
</dbReference>
<dbReference type="Pfam" id="PF00158">
    <property type="entry name" value="Sigma54_activat"/>
    <property type="match status" value="1"/>
</dbReference>
<dbReference type="InterPro" id="IPR002078">
    <property type="entry name" value="Sigma_54_int"/>
</dbReference>
<dbReference type="InterPro" id="IPR027417">
    <property type="entry name" value="P-loop_NTPase"/>
</dbReference>
<dbReference type="CDD" id="cd00009">
    <property type="entry name" value="AAA"/>
    <property type="match status" value="1"/>
</dbReference>
<dbReference type="SMART" id="SM00382">
    <property type="entry name" value="AAA"/>
    <property type="match status" value="1"/>
</dbReference>
<evidence type="ECO:0000259" key="9">
    <source>
        <dbReference type="PROSITE" id="PS50045"/>
    </source>
</evidence>
<dbReference type="RefSeq" id="WP_176949105.1">
    <property type="nucleotide sequence ID" value="NZ_JABXYK010000004.1"/>
</dbReference>
<dbReference type="Gene3D" id="3.30.450.40">
    <property type="match status" value="1"/>
</dbReference>
<dbReference type="PROSITE" id="PS00675">
    <property type="entry name" value="SIGMA54_INTERACT_1"/>
    <property type="match status" value="1"/>
</dbReference>
<evidence type="ECO:0000256" key="5">
    <source>
        <dbReference type="ARBA" id="ARBA00023125"/>
    </source>
</evidence>
<keyword evidence="2" id="KW-0067">ATP-binding</keyword>
<dbReference type="PRINTS" id="PR01590">
    <property type="entry name" value="HTHFIS"/>
</dbReference>
<reference evidence="10 11" key="1">
    <citation type="submission" date="2020-06" db="EMBL/GenBank/DDBJ databases">
        <title>Rhizobium sp.nov. isolated from the tomato plant.</title>
        <authorList>
            <person name="Thin K.K."/>
            <person name="Zhang X."/>
            <person name="He S."/>
        </authorList>
    </citation>
    <scope>NUCLEOTIDE SEQUENCE [LARGE SCALE GENOMIC DNA]</scope>
    <source>
        <strain evidence="10 11">DBTS2</strain>
    </source>
</reference>
<organism evidence="10 11">
    <name type="scientific">Mycoplana rhizolycopersici</name>
    <dbReference type="NCBI Taxonomy" id="2746702"/>
    <lineage>
        <taxon>Bacteria</taxon>
        <taxon>Pseudomonadati</taxon>
        <taxon>Pseudomonadota</taxon>
        <taxon>Alphaproteobacteria</taxon>
        <taxon>Hyphomicrobiales</taxon>
        <taxon>Rhizobiaceae</taxon>
        <taxon>Mycoplana</taxon>
    </lineage>
</organism>
<evidence type="ECO:0000256" key="7">
    <source>
        <dbReference type="ARBA" id="ARBA00023163"/>
    </source>
</evidence>
<evidence type="ECO:0000313" key="10">
    <source>
        <dbReference type="EMBL" id="NVP55094.1"/>
    </source>
</evidence>
<keyword evidence="3" id="KW-0902">Two-component regulatory system</keyword>
<comment type="caution">
    <text evidence="10">The sequence shown here is derived from an EMBL/GenBank/DDBJ whole genome shotgun (WGS) entry which is preliminary data.</text>
</comment>
<dbReference type="EMBL" id="JABXYK010000004">
    <property type="protein sequence ID" value="NVP55094.1"/>
    <property type="molecule type" value="Genomic_DNA"/>
</dbReference>
<dbReference type="InterPro" id="IPR025943">
    <property type="entry name" value="Sigma_54_int_dom_ATP-bd_2"/>
</dbReference>
<dbReference type="InterPro" id="IPR009057">
    <property type="entry name" value="Homeodomain-like_sf"/>
</dbReference>
<evidence type="ECO:0000256" key="2">
    <source>
        <dbReference type="ARBA" id="ARBA00022840"/>
    </source>
</evidence>
<gene>
    <name evidence="10" type="ORF">HV823_07490</name>
</gene>
<dbReference type="InterPro" id="IPR029016">
    <property type="entry name" value="GAF-like_dom_sf"/>
</dbReference>
<dbReference type="PANTHER" id="PTHR32071:SF77">
    <property type="entry name" value="TRANSCRIPTIONAL REGULATORY PROTEIN"/>
    <property type="match status" value="1"/>
</dbReference>
<evidence type="ECO:0000256" key="8">
    <source>
        <dbReference type="SAM" id="MobiDB-lite"/>
    </source>
</evidence>
<dbReference type="Pfam" id="PF25601">
    <property type="entry name" value="AAA_lid_14"/>
    <property type="match status" value="1"/>
</dbReference>
<keyword evidence="6" id="KW-0010">Activator</keyword>
<dbReference type="PROSITE" id="PS50045">
    <property type="entry name" value="SIGMA54_INTERACT_4"/>
    <property type="match status" value="1"/>
</dbReference>
<dbReference type="Pfam" id="PF01590">
    <property type="entry name" value="GAF"/>
    <property type="match status" value="1"/>
</dbReference>
<dbReference type="InterPro" id="IPR003593">
    <property type="entry name" value="AAA+_ATPase"/>
</dbReference>
<dbReference type="SUPFAM" id="SSF55781">
    <property type="entry name" value="GAF domain-like"/>
    <property type="match status" value="1"/>
</dbReference>
<keyword evidence="7" id="KW-0804">Transcription</keyword>
<dbReference type="InterPro" id="IPR025662">
    <property type="entry name" value="Sigma_54_int_dom_ATP-bd_1"/>
</dbReference>
<evidence type="ECO:0000256" key="6">
    <source>
        <dbReference type="ARBA" id="ARBA00023159"/>
    </source>
</evidence>
<dbReference type="Proteomes" id="UP000659172">
    <property type="component" value="Unassembled WGS sequence"/>
</dbReference>
<dbReference type="InterPro" id="IPR003018">
    <property type="entry name" value="GAF"/>
</dbReference>
<dbReference type="Gene3D" id="1.10.10.60">
    <property type="entry name" value="Homeodomain-like"/>
    <property type="match status" value="1"/>
</dbReference>
<name>A0ABX2QFD8_9HYPH</name>
<evidence type="ECO:0000256" key="4">
    <source>
        <dbReference type="ARBA" id="ARBA00023015"/>
    </source>
</evidence>
<keyword evidence="4" id="KW-0805">Transcription regulation</keyword>
<keyword evidence="5" id="KW-0238">DNA-binding</keyword>
<keyword evidence="1" id="KW-0547">Nucleotide-binding</keyword>